<dbReference type="PROSITE" id="PS50181">
    <property type="entry name" value="FBOX"/>
    <property type="match status" value="1"/>
</dbReference>
<feature type="region of interest" description="Disordered" evidence="1">
    <location>
        <begin position="156"/>
        <end position="181"/>
    </location>
</feature>
<dbReference type="InterPro" id="IPR001810">
    <property type="entry name" value="F-box_dom"/>
</dbReference>
<reference evidence="3 4" key="2">
    <citation type="submission" date="2024-10" db="EMBL/GenBank/DDBJ databases">
        <authorList>
            <person name="Ryan C."/>
        </authorList>
    </citation>
    <scope>NUCLEOTIDE SEQUENCE [LARGE SCALE GENOMIC DNA]</scope>
</reference>
<gene>
    <name evidence="3" type="ORF">URODEC1_LOCUS103828</name>
</gene>
<dbReference type="InterPro" id="IPR045286">
    <property type="entry name" value="FBS1-like"/>
</dbReference>
<sequence>MAIGQGDARKGTLATSLSFSNCRSSTRILGRKRVAVSPTPGSKTPHSPVRTLRKQRSVRFHMDDAVNVLESLPQDVLIKVLCKVNHSDLRQLLLVSKPVNEAVRTLTPPPPPPPPPSPNRVLSPLLWLTSSCSILCLQTVVARELHFKFATPSSKAVFRGDDDGEDEDGPGAPRQRRVARSRLRGKNLESIAVNLSASFESLLSEV</sequence>
<dbReference type="AlphaFoldDB" id="A0ABC9FBY4"/>
<dbReference type="EMBL" id="OZ075116">
    <property type="protein sequence ID" value="CAL5072144.1"/>
    <property type="molecule type" value="Genomic_DNA"/>
</dbReference>
<evidence type="ECO:0000313" key="3">
    <source>
        <dbReference type="EMBL" id="CAL5072144.1"/>
    </source>
</evidence>
<dbReference type="PANTHER" id="PTHR34049:SF1">
    <property type="entry name" value="F-BOX PROTEIN SKIP27"/>
    <property type="match status" value="1"/>
</dbReference>
<protein>
    <recommendedName>
        <fullName evidence="2">F-box domain-containing protein</fullName>
    </recommendedName>
</protein>
<evidence type="ECO:0000313" key="4">
    <source>
        <dbReference type="Proteomes" id="UP001497457"/>
    </source>
</evidence>
<reference evidence="4" key="1">
    <citation type="submission" date="2024-06" db="EMBL/GenBank/DDBJ databases">
        <authorList>
            <person name="Ryan C."/>
        </authorList>
    </citation>
    <scope>NUCLEOTIDE SEQUENCE [LARGE SCALE GENOMIC DNA]</scope>
</reference>
<dbReference type="Proteomes" id="UP001497457">
    <property type="component" value="Chromosome 6rd"/>
</dbReference>
<feature type="domain" description="F-box" evidence="2">
    <location>
        <begin position="66"/>
        <end position="105"/>
    </location>
</feature>
<accession>A0ABC9FBY4</accession>
<dbReference type="Pfam" id="PF00646">
    <property type="entry name" value="F-box"/>
    <property type="match status" value="1"/>
</dbReference>
<name>A0ABC9FBY4_9POAL</name>
<proteinExistence type="predicted"/>
<keyword evidence="4" id="KW-1185">Reference proteome</keyword>
<evidence type="ECO:0000259" key="2">
    <source>
        <dbReference type="PROSITE" id="PS50181"/>
    </source>
</evidence>
<evidence type="ECO:0000256" key="1">
    <source>
        <dbReference type="SAM" id="MobiDB-lite"/>
    </source>
</evidence>
<organism evidence="3 4">
    <name type="scientific">Urochloa decumbens</name>
    <dbReference type="NCBI Taxonomy" id="240449"/>
    <lineage>
        <taxon>Eukaryota</taxon>
        <taxon>Viridiplantae</taxon>
        <taxon>Streptophyta</taxon>
        <taxon>Embryophyta</taxon>
        <taxon>Tracheophyta</taxon>
        <taxon>Spermatophyta</taxon>
        <taxon>Magnoliopsida</taxon>
        <taxon>Liliopsida</taxon>
        <taxon>Poales</taxon>
        <taxon>Poaceae</taxon>
        <taxon>PACMAD clade</taxon>
        <taxon>Panicoideae</taxon>
        <taxon>Panicodae</taxon>
        <taxon>Paniceae</taxon>
        <taxon>Melinidinae</taxon>
        <taxon>Urochloa</taxon>
    </lineage>
</organism>
<dbReference type="PANTHER" id="PTHR34049">
    <property type="entry name" value="F-BOX PROTEIN SKIP27"/>
    <property type="match status" value="1"/>
</dbReference>